<evidence type="ECO:0000313" key="3">
    <source>
        <dbReference type="Proteomes" id="UP000326912"/>
    </source>
</evidence>
<keyword evidence="1" id="KW-0472">Membrane</keyword>
<reference evidence="2 3" key="1">
    <citation type="submission" date="2019-10" db="EMBL/GenBank/DDBJ databases">
        <title>Dictyobacter vulcani sp. nov., within the class Ktedonobacteria, isolated from soil of volcanic Mt. Zao.</title>
        <authorList>
            <person name="Zheng Y."/>
            <person name="Wang C.M."/>
            <person name="Sakai Y."/>
            <person name="Abe K."/>
            <person name="Yokota A."/>
            <person name="Yabe S."/>
        </authorList>
    </citation>
    <scope>NUCLEOTIDE SEQUENCE [LARGE SCALE GENOMIC DNA]</scope>
    <source>
        <strain evidence="2 3">W12</strain>
    </source>
</reference>
<dbReference type="AlphaFoldDB" id="A0A5J4KQJ8"/>
<keyword evidence="1" id="KW-1133">Transmembrane helix</keyword>
<comment type="caution">
    <text evidence="2">The sequence shown here is derived from an EMBL/GenBank/DDBJ whole genome shotgun (WGS) entry which is preliminary data.</text>
</comment>
<feature type="transmembrane region" description="Helical" evidence="1">
    <location>
        <begin position="25"/>
        <end position="43"/>
    </location>
</feature>
<keyword evidence="1" id="KW-0812">Transmembrane</keyword>
<protein>
    <submittedName>
        <fullName evidence="2">Uncharacterized protein</fullName>
    </submittedName>
</protein>
<name>A0A5J4KQJ8_9CHLR</name>
<evidence type="ECO:0000313" key="2">
    <source>
        <dbReference type="EMBL" id="GER91644.1"/>
    </source>
</evidence>
<dbReference type="RefSeq" id="WP_151759267.1">
    <property type="nucleotide sequence ID" value="NZ_BKZW01000004.1"/>
</dbReference>
<organism evidence="2 3">
    <name type="scientific">Dictyobacter vulcani</name>
    <dbReference type="NCBI Taxonomy" id="2607529"/>
    <lineage>
        <taxon>Bacteria</taxon>
        <taxon>Bacillati</taxon>
        <taxon>Chloroflexota</taxon>
        <taxon>Ktedonobacteria</taxon>
        <taxon>Ktedonobacterales</taxon>
        <taxon>Dictyobacteraceae</taxon>
        <taxon>Dictyobacter</taxon>
    </lineage>
</organism>
<keyword evidence="3" id="KW-1185">Reference proteome</keyword>
<gene>
    <name evidence="2" type="ORF">KDW_58060</name>
</gene>
<sequence length="68" mass="7747">MADTLSVLRGACAYEFKMQFKRPTVWIAMILVELFMLGIMTRVPEFNNVLVISNNSRSCAWWSTGPTC</sequence>
<evidence type="ECO:0000256" key="1">
    <source>
        <dbReference type="SAM" id="Phobius"/>
    </source>
</evidence>
<dbReference type="Proteomes" id="UP000326912">
    <property type="component" value="Unassembled WGS sequence"/>
</dbReference>
<accession>A0A5J4KQJ8</accession>
<proteinExistence type="predicted"/>
<dbReference type="EMBL" id="BKZW01000004">
    <property type="protein sequence ID" value="GER91644.1"/>
    <property type="molecule type" value="Genomic_DNA"/>
</dbReference>